<sequence>MFGKSRRDETDIRIATTAGERTRPTEAKAPAGKGTALVL</sequence>
<evidence type="ECO:0000313" key="3">
    <source>
        <dbReference type="Proteomes" id="UP001296993"/>
    </source>
</evidence>
<accession>A0ABS4XI16</accession>
<evidence type="ECO:0000313" key="2">
    <source>
        <dbReference type="EMBL" id="MBP2387956.1"/>
    </source>
</evidence>
<comment type="caution">
    <text evidence="2">The sequence shown here is derived from an EMBL/GenBank/DDBJ whole genome shotgun (WGS) entry which is preliminary data.</text>
</comment>
<feature type="region of interest" description="Disordered" evidence="1">
    <location>
        <begin position="1"/>
        <end position="39"/>
    </location>
</feature>
<organism evidence="2 3">
    <name type="scientific">Paeniglutamicibacter kerguelensis</name>
    <dbReference type="NCBI Taxonomy" id="254788"/>
    <lineage>
        <taxon>Bacteria</taxon>
        <taxon>Bacillati</taxon>
        <taxon>Actinomycetota</taxon>
        <taxon>Actinomycetes</taxon>
        <taxon>Micrococcales</taxon>
        <taxon>Micrococcaceae</taxon>
        <taxon>Paeniglutamicibacter</taxon>
    </lineage>
</organism>
<evidence type="ECO:0000256" key="1">
    <source>
        <dbReference type="SAM" id="MobiDB-lite"/>
    </source>
</evidence>
<keyword evidence="3" id="KW-1185">Reference proteome</keyword>
<protein>
    <submittedName>
        <fullName evidence="2">Uncharacterized protein</fullName>
    </submittedName>
</protein>
<proteinExistence type="predicted"/>
<dbReference type="EMBL" id="JAGIOF010000001">
    <property type="protein sequence ID" value="MBP2387956.1"/>
    <property type="molecule type" value="Genomic_DNA"/>
</dbReference>
<feature type="compositionally biased region" description="Basic and acidic residues" evidence="1">
    <location>
        <begin position="1"/>
        <end position="12"/>
    </location>
</feature>
<reference evidence="2 3" key="1">
    <citation type="submission" date="2021-03" db="EMBL/GenBank/DDBJ databases">
        <title>Sequencing the genomes of 1000 actinobacteria strains.</title>
        <authorList>
            <person name="Klenk H.-P."/>
        </authorList>
    </citation>
    <scope>NUCLEOTIDE SEQUENCE [LARGE SCALE GENOMIC DNA]</scope>
    <source>
        <strain evidence="2 3">DSM 15797</strain>
    </source>
</reference>
<dbReference type="Proteomes" id="UP001296993">
    <property type="component" value="Unassembled WGS sequence"/>
</dbReference>
<name>A0ABS4XI16_9MICC</name>
<gene>
    <name evidence="2" type="ORF">JOF47_003467</name>
</gene>